<proteinExistence type="predicted"/>
<dbReference type="InterPro" id="IPR032783">
    <property type="entry name" value="AraC_lig"/>
</dbReference>
<keyword evidence="4" id="KW-1185">Reference proteome</keyword>
<evidence type="ECO:0000256" key="1">
    <source>
        <dbReference type="ARBA" id="ARBA00023125"/>
    </source>
</evidence>
<dbReference type="eggNOG" id="COG3450">
    <property type="taxonomic scope" value="Bacteria"/>
</dbReference>
<organism evidence="3 4">
    <name type="scientific">Celeribacter baekdonensis B30</name>
    <dbReference type="NCBI Taxonomy" id="1208323"/>
    <lineage>
        <taxon>Bacteria</taxon>
        <taxon>Pseudomonadati</taxon>
        <taxon>Pseudomonadota</taxon>
        <taxon>Alphaproteobacteria</taxon>
        <taxon>Rhodobacterales</taxon>
        <taxon>Roseobacteraceae</taxon>
        <taxon>Celeribacter</taxon>
    </lineage>
</organism>
<feature type="domain" description="AraC-type transcription regulator ligand-binding" evidence="2">
    <location>
        <begin position="3"/>
        <end position="100"/>
    </location>
</feature>
<evidence type="ECO:0000313" key="3">
    <source>
        <dbReference type="EMBL" id="EKE70464.1"/>
    </source>
</evidence>
<accession>K2JIK3</accession>
<reference evidence="3 4" key="1">
    <citation type="submission" date="2012-09" db="EMBL/GenBank/DDBJ databases">
        <title>Celeribacter baekdonensis B30 Genome Sequencing.</title>
        <authorList>
            <person name="Wang W."/>
        </authorList>
    </citation>
    <scope>NUCLEOTIDE SEQUENCE [LARGE SCALE GENOMIC DNA]</scope>
    <source>
        <strain evidence="3 4">B30</strain>
    </source>
</reference>
<evidence type="ECO:0000313" key="4">
    <source>
        <dbReference type="Proteomes" id="UP000006762"/>
    </source>
</evidence>
<dbReference type="STRING" id="1208323.B30_13409"/>
<dbReference type="Proteomes" id="UP000006762">
    <property type="component" value="Unassembled WGS sequence"/>
</dbReference>
<evidence type="ECO:0000259" key="2">
    <source>
        <dbReference type="Pfam" id="PF12852"/>
    </source>
</evidence>
<protein>
    <submittedName>
        <fullName evidence="3">Organic hydroperoxide resistance protein Ohr</fullName>
    </submittedName>
</protein>
<comment type="caution">
    <text evidence="3">The sequence shown here is derived from an EMBL/GenBank/DDBJ whole genome shotgun (WGS) entry which is preliminary data.</text>
</comment>
<gene>
    <name evidence="3" type="ORF">B30_13409</name>
</gene>
<dbReference type="AlphaFoldDB" id="K2JIK3"/>
<sequence>MSDPSSQMIQLLRPRAVFSKGITGAGRWAIRYEEFGKLDFCAALEGQRQLAGDCEDLVILEEGDFVLLPTTPAFVLLGLETGPVQRIDSRLASTAERRAQSARSAMVGRRGSSRVRVHALGKPSTPEITDERSPPLRSTCDLCRTPALSSAACFGRSNSGPSKAPWGDVDMAREGHAEGAGEFIADATRVFGDRRLPLPCTDQGRCAQGRPCLRGTRTLMHLPSITAS</sequence>
<keyword evidence="1" id="KW-0238">DNA-binding</keyword>
<dbReference type="RefSeq" id="WP_009572646.1">
    <property type="nucleotide sequence ID" value="NZ_AMRK01000007.1"/>
</dbReference>
<dbReference type="Pfam" id="PF12852">
    <property type="entry name" value="Cupin_6"/>
    <property type="match status" value="1"/>
</dbReference>
<name>K2JIK3_9RHOB</name>
<dbReference type="EMBL" id="AMRK01000007">
    <property type="protein sequence ID" value="EKE70464.1"/>
    <property type="molecule type" value="Genomic_DNA"/>
</dbReference>
<dbReference type="GO" id="GO:0003677">
    <property type="term" value="F:DNA binding"/>
    <property type="evidence" value="ECO:0007669"/>
    <property type="project" value="UniProtKB-KW"/>
</dbReference>